<keyword evidence="2" id="KW-0012">Acyltransferase</keyword>
<dbReference type="Proteomes" id="UP001595816">
    <property type="component" value="Unassembled WGS sequence"/>
</dbReference>
<sequence length="52" mass="5747">MLRELVRVAREAGIEQLSLSVEPDNNAHGLYLSEGFEVVGRYGGAETLSRRT</sequence>
<protein>
    <submittedName>
        <fullName evidence="2">GNAT family N-acetyltransferase</fullName>
        <ecNumber evidence="2">2.3.-.-</ecNumber>
    </submittedName>
</protein>
<dbReference type="InterPro" id="IPR016181">
    <property type="entry name" value="Acyl_CoA_acyltransferase"/>
</dbReference>
<accession>A0ABV8LLU7</accession>
<dbReference type="GO" id="GO:0016746">
    <property type="term" value="F:acyltransferase activity"/>
    <property type="evidence" value="ECO:0007669"/>
    <property type="project" value="UniProtKB-KW"/>
</dbReference>
<dbReference type="Gene3D" id="3.40.630.30">
    <property type="match status" value="1"/>
</dbReference>
<proteinExistence type="predicted"/>
<dbReference type="RefSeq" id="WP_253755177.1">
    <property type="nucleotide sequence ID" value="NZ_JAMZDZ010000001.1"/>
</dbReference>
<dbReference type="InterPro" id="IPR000182">
    <property type="entry name" value="GNAT_dom"/>
</dbReference>
<evidence type="ECO:0000313" key="2">
    <source>
        <dbReference type="EMBL" id="MFC4131548.1"/>
    </source>
</evidence>
<organism evidence="2 3">
    <name type="scientific">Hamadaea flava</name>
    <dbReference type="NCBI Taxonomy" id="1742688"/>
    <lineage>
        <taxon>Bacteria</taxon>
        <taxon>Bacillati</taxon>
        <taxon>Actinomycetota</taxon>
        <taxon>Actinomycetes</taxon>
        <taxon>Micromonosporales</taxon>
        <taxon>Micromonosporaceae</taxon>
        <taxon>Hamadaea</taxon>
    </lineage>
</organism>
<keyword evidence="2" id="KW-0808">Transferase</keyword>
<comment type="caution">
    <text evidence="2">The sequence shown here is derived from an EMBL/GenBank/DDBJ whole genome shotgun (WGS) entry which is preliminary data.</text>
</comment>
<feature type="domain" description="N-acetyltransferase" evidence="1">
    <location>
        <begin position="1"/>
        <end position="52"/>
    </location>
</feature>
<dbReference type="PROSITE" id="PS51186">
    <property type="entry name" value="GNAT"/>
    <property type="match status" value="1"/>
</dbReference>
<keyword evidence="3" id="KW-1185">Reference proteome</keyword>
<dbReference type="SUPFAM" id="SSF55729">
    <property type="entry name" value="Acyl-CoA N-acyltransferases (Nat)"/>
    <property type="match status" value="1"/>
</dbReference>
<dbReference type="EMBL" id="JBHSAY010000006">
    <property type="protein sequence ID" value="MFC4131548.1"/>
    <property type="molecule type" value="Genomic_DNA"/>
</dbReference>
<evidence type="ECO:0000259" key="1">
    <source>
        <dbReference type="PROSITE" id="PS51186"/>
    </source>
</evidence>
<evidence type="ECO:0000313" key="3">
    <source>
        <dbReference type="Proteomes" id="UP001595816"/>
    </source>
</evidence>
<dbReference type="EC" id="2.3.-.-" evidence="2"/>
<name>A0ABV8LLU7_9ACTN</name>
<reference evidence="3" key="1">
    <citation type="journal article" date="2019" name="Int. J. Syst. Evol. Microbiol.">
        <title>The Global Catalogue of Microorganisms (GCM) 10K type strain sequencing project: providing services to taxonomists for standard genome sequencing and annotation.</title>
        <authorList>
            <consortium name="The Broad Institute Genomics Platform"/>
            <consortium name="The Broad Institute Genome Sequencing Center for Infectious Disease"/>
            <person name="Wu L."/>
            <person name="Ma J."/>
        </authorList>
    </citation>
    <scope>NUCLEOTIDE SEQUENCE [LARGE SCALE GENOMIC DNA]</scope>
    <source>
        <strain evidence="3">CGMCC 4.7289</strain>
    </source>
</reference>
<gene>
    <name evidence="2" type="ORF">ACFOZ4_13135</name>
</gene>